<keyword evidence="4" id="KW-1185">Reference proteome</keyword>
<proteinExistence type="predicted"/>
<protein>
    <recommendedName>
        <fullName evidence="2">Putative auto-transporter adhesin head GIN domain-containing protein</fullName>
    </recommendedName>
</protein>
<dbReference type="InterPro" id="IPR021255">
    <property type="entry name" value="DUF2807"/>
</dbReference>
<dbReference type="Proteomes" id="UP000037755">
    <property type="component" value="Unassembled WGS sequence"/>
</dbReference>
<feature type="signal peptide" evidence="1">
    <location>
        <begin position="1"/>
        <end position="18"/>
    </location>
</feature>
<dbReference type="OrthoDB" id="704821at2"/>
<dbReference type="STRING" id="1202724.AM493_14255"/>
<keyword evidence="1" id="KW-0732">Signal</keyword>
<dbReference type="Gene3D" id="2.160.20.120">
    <property type="match status" value="1"/>
</dbReference>
<reference evidence="3 4" key="1">
    <citation type="submission" date="2015-08" db="EMBL/GenBank/DDBJ databases">
        <title>Whole genome sequence of Flavobacterium akiainvivens IK-1T, from decaying Wikstroemia oahuensis, an endemic Hawaiian shrub.</title>
        <authorList>
            <person name="Wan X."/>
            <person name="Hou S."/>
            <person name="Saito J."/>
            <person name="Donachie S."/>
        </authorList>
    </citation>
    <scope>NUCLEOTIDE SEQUENCE [LARGE SCALE GENOMIC DNA]</scope>
    <source>
        <strain evidence="3 4">IK-1</strain>
    </source>
</reference>
<dbReference type="PATRIC" id="fig|1202724.3.peg.2960"/>
<comment type="caution">
    <text evidence="3">The sequence shown here is derived from an EMBL/GenBank/DDBJ whole genome shotgun (WGS) entry which is preliminary data.</text>
</comment>
<dbReference type="EMBL" id="LIYD01000005">
    <property type="protein sequence ID" value="KOS07066.1"/>
    <property type="molecule type" value="Genomic_DNA"/>
</dbReference>
<evidence type="ECO:0000259" key="2">
    <source>
        <dbReference type="Pfam" id="PF10988"/>
    </source>
</evidence>
<accession>A0A0M9VIT3</accession>
<name>A0A0M9VIT3_9FLAO</name>
<dbReference type="AlphaFoldDB" id="A0A0M9VIT3"/>
<sequence length="211" mass="22153">MKTIYTLAALALFGIASAQTTTSVSNFKNLAVNGDVHVTLIKSSENKLVITADDDEVQVDQENDMLSISGDGHVTLYYKNIETLAASEDCVVTGKDVITGKLFTLVASSDARVTLEMKTDKLNTVATEDAVVTLTGSVKEHTVAIQSDAVLKASGLETDVTSVTASSDAHAAVKAKKVINALADSDAVIEIHGNPEKINNTTDSDGVIKKA</sequence>
<evidence type="ECO:0000256" key="1">
    <source>
        <dbReference type="SAM" id="SignalP"/>
    </source>
</evidence>
<dbReference type="Pfam" id="PF10988">
    <property type="entry name" value="DUF2807"/>
    <property type="match status" value="1"/>
</dbReference>
<organism evidence="3 4">
    <name type="scientific">Flavobacterium akiainvivens</name>
    <dbReference type="NCBI Taxonomy" id="1202724"/>
    <lineage>
        <taxon>Bacteria</taxon>
        <taxon>Pseudomonadati</taxon>
        <taxon>Bacteroidota</taxon>
        <taxon>Flavobacteriia</taxon>
        <taxon>Flavobacteriales</taxon>
        <taxon>Flavobacteriaceae</taxon>
        <taxon>Flavobacterium</taxon>
    </lineage>
</organism>
<dbReference type="RefSeq" id="WP_054408703.1">
    <property type="nucleotide sequence ID" value="NZ_FOYA01000009.1"/>
</dbReference>
<feature type="chain" id="PRO_5005839284" description="Putative auto-transporter adhesin head GIN domain-containing protein" evidence="1">
    <location>
        <begin position="19"/>
        <end position="211"/>
    </location>
</feature>
<feature type="domain" description="Putative auto-transporter adhesin head GIN" evidence="2">
    <location>
        <begin position="26"/>
        <end position="195"/>
    </location>
</feature>
<evidence type="ECO:0000313" key="3">
    <source>
        <dbReference type="EMBL" id="KOS07066.1"/>
    </source>
</evidence>
<evidence type="ECO:0000313" key="4">
    <source>
        <dbReference type="Proteomes" id="UP000037755"/>
    </source>
</evidence>
<gene>
    <name evidence="3" type="ORF">AM493_14255</name>
</gene>